<evidence type="ECO:0000259" key="1">
    <source>
        <dbReference type="Pfam" id="PF16012"/>
    </source>
</evidence>
<dbReference type="Pfam" id="PF16012">
    <property type="entry name" value="DUF4780"/>
    <property type="match status" value="1"/>
</dbReference>
<dbReference type="GO" id="GO:0006355">
    <property type="term" value="P:regulation of DNA-templated transcription"/>
    <property type="evidence" value="ECO:0007669"/>
    <property type="project" value="InterPro"/>
</dbReference>
<reference evidence="2" key="1">
    <citation type="submission" date="2022-01" db="EMBL/GenBank/DDBJ databases">
        <authorList>
            <person name="King R."/>
        </authorList>
    </citation>
    <scope>NUCLEOTIDE SEQUENCE</scope>
</reference>
<proteinExistence type="predicted"/>
<keyword evidence="3" id="KW-1185">Reference proteome</keyword>
<gene>
    <name evidence="2" type="ORF">CHIRRI_LOCUS9285</name>
</gene>
<dbReference type="SUPFAM" id="SSF82927">
    <property type="entry name" value="Cysteine-rich DNA binding domain, (DM domain)"/>
    <property type="match status" value="1"/>
</dbReference>
<organism evidence="2 3">
    <name type="scientific">Chironomus riparius</name>
    <dbReference type="NCBI Taxonomy" id="315576"/>
    <lineage>
        <taxon>Eukaryota</taxon>
        <taxon>Metazoa</taxon>
        <taxon>Ecdysozoa</taxon>
        <taxon>Arthropoda</taxon>
        <taxon>Hexapoda</taxon>
        <taxon>Insecta</taxon>
        <taxon>Pterygota</taxon>
        <taxon>Neoptera</taxon>
        <taxon>Endopterygota</taxon>
        <taxon>Diptera</taxon>
        <taxon>Nematocera</taxon>
        <taxon>Chironomoidea</taxon>
        <taxon>Chironomidae</taxon>
        <taxon>Chironominae</taxon>
        <taxon>Chironomus</taxon>
    </lineage>
</organism>
<dbReference type="Gene3D" id="4.10.1040.10">
    <property type="entry name" value="DM DNA-binding domain"/>
    <property type="match status" value="1"/>
</dbReference>
<dbReference type="Proteomes" id="UP001153620">
    <property type="component" value="Chromosome 3"/>
</dbReference>
<protein>
    <recommendedName>
        <fullName evidence="1">DUF4780 domain-containing protein</fullName>
    </recommendedName>
</protein>
<dbReference type="AlphaFoldDB" id="A0A9N9RYW4"/>
<sequence>MGKTQHFLQNIPNKQDIHAIKKNKGSKHCSFCGNHNKKVLEKGHRNCKHKKCECLKCSTSRRKIETAKRFRKNKKINSTNSVAIPASFHSELMDVDSTQSSLHNLRVNNQRPSDPVQINLSKSKIPISGALFPPSTSNAIMTEEIATFLRKSVDDKIDEEMEGFPSFSGDWIEGGAWRMNFVDYWTLIWFVKVISTWTFNGQPFEFHVMTDLPTFKYFTFIPGLLLDDTKILQRIFKLNNLDTAKWVILDKRQVLGGFEVDFQMDLISAHHLEQMNNTLNFGMNQIQLGLIESVDDEDE</sequence>
<evidence type="ECO:0000313" key="2">
    <source>
        <dbReference type="EMBL" id="CAG9806428.1"/>
    </source>
</evidence>
<evidence type="ECO:0000313" key="3">
    <source>
        <dbReference type="Proteomes" id="UP001153620"/>
    </source>
</evidence>
<dbReference type="InterPro" id="IPR031961">
    <property type="entry name" value="DUF4780"/>
</dbReference>
<reference evidence="2" key="2">
    <citation type="submission" date="2022-10" db="EMBL/GenBank/DDBJ databases">
        <authorList>
            <consortium name="ENA_rothamsted_submissions"/>
            <consortium name="culmorum"/>
            <person name="King R."/>
        </authorList>
    </citation>
    <scope>NUCLEOTIDE SEQUENCE</scope>
</reference>
<dbReference type="EMBL" id="OU895879">
    <property type="protein sequence ID" value="CAG9806428.1"/>
    <property type="molecule type" value="Genomic_DNA"/>
</dbReference>
<dbReference type="InterPro" id="IPR036407">
    <property type="entry name" value="DM_DNA-bd_sf"/>
</dbReference>
<dbReference type="GO" id="GO:0043565">
    <property type="term" value="F:sequence-specific DNA binding"/>
    <property type="evidence" value="ECO:0007669"/>
    <property type="project" value="InterPro"/>
</dbReference>
<accession>A0A9N9RYW4</accession>
<name>A0A9N9RYW4_9DIPT</name>
<feature type="domain" description="DUF4780" evidence="1">
    <location>
        <begin position="140"/>
        <end position="288"/>
    </location>
</feature>